<evidence type="ECO:0000256" key="1">
    <source>
        <dbReference type="SAM" id="MobiDB-lite"/>
    </source>
</evidence>
<evidence type="ECO:0000313" key="2">
    <source>
        <dbReference type="EMBL" id="KAK8080441.1"/>
    </source>
</evidence>
<dbReference type="RefSeq" id="XP_066667916.1">
    <property type="nucleotide sequence ID" value="XM_066812574.1"/>
</dbReference>
<comment type="caution">
    <text evidence="2">The sequence shown here is derived from an EMBL/GenBank/DDBJ whole genome shotgun (WGS) entry which is preliminary data.</text>
</comment>
<dbReference type="GeneID" id="92045634"/>
<dbReference type="Proteomes" id="UP001433268">
    <property type="component" value="Unassembled WGS sequence"/>
</dbReference>
<sequence>MLDLSILKYQYARQWHSIKCLRAVCIRRKEESDDDFRKRTQDITQHCARGDKMNAAKWELFDHATIAPDSSIWGALDPAGVEITAYANAYRVEKDAGMQKIVAEIVFAILRHLHGLSTPQSVGAANSIWQSLRVDVVDAPRGSGRRDLPDTVSDELFSHPDVIQCPFNVLQLDKTLEGSYHQAWLIDRIMDQGFLWTARYRPDTNAWPESSRSKSRIELKAEHEPSLEKKAKTIIERQLRRRLGATMMVVTSHEHPSESTQTQINTGSTAWFAEFYSWDFMSREADRTREKELVAVFDFDGPCTVATPFNPDWEVLPRPSLRGMSVCWVMEPLEKLDSNDGEAQAARVEGVSVSASGKGKEPEQSSSTAGARESETCGSESETWTEDGNTLFQVVNKVKGMWQIMDPPHQLYSFV</sequence>
<feature type="compositionally biased region" description="Polar residues" evidence="1">
    <location>
        <begin position="376"/>
        <end position="385"/>
    </location>
</feature>
<gene>
    <name evidence="2" type="ORF">PG997_008259</name>
</gene>
<dbReference type="EMBL" id="JAQQWN010000006">
    <property type="protein sequence ID" value="KAK8080441.1"/>
    <property type="molecule type" value="Genomic_DNA"/>
</dbReference>
<accession>A0ABR1WAB6</accession>
<evidence type="ECO:0000313" key="3">
    <source>
        <dbReference type="Proteomes" id="UP001433268"/>
    </source>
</evidence>
<feature type="region of interest" description="Disordered" evidence="1">
    <location>
        <begin position="340"/>
        <end position="385"/>
    </location>
</feature>
<reference evidence="2 3" key="1">
    <citation type="submission" date="2023-01" db="EMBL/GenBank/DDBJ databases">
        <title>Analysis of 21 Apiospora genomes using comparative genomics revels a genus with tremendous synthesis potential of carbohydrate active enzymes and secondary metabolites.</title>
        <authorList>
            <person name="Sorensen T."/>
        </authorList>
    </citation>
    <scope>NUCLEOTIDE SEQUENCE [LARGE SCALE GENOMIC DNA]</scope>
    <source>
        <strain evidence="2 3">CBS 114990</strain>
    </source>
</reference>
<organism evidence="2 3">
    <name type="scientific">Apiospora hydei</name>
    <dbReference type="NCBI Taxonomy" id="1337664"/>
    <lineage>
        <taxon>Eukaryota</taxon>
        <taxon>Fungi</taxon>
        <taxon>Dikarya</taxon>
        <taxon>Ascomycota</taxon>
        <taxon>Pezizomycotina</taxon>
        <taxon>Sordariomycetes</taxon>
        <taxon>Xylariomycetidae</taxon>
        <taxon>Amphisphaeriales</taxon>
        <taxon>Apiosporaceae</taxon>
        <taxon>Apiospora</taxon>
    </lineage>
</organism>
<proteinExistence type="predicted"/>
<keyword evidence="3" id="KW-1185">Reference proteome</keyword>
<name>A0ABR1WAB6_9PEZI</name>
<protein>
    <submittedName>
        <fullName evidence="2">Uncharacterized protein</fullName>
    </submittedName>
</protein>